<dbReference type="InterPro" id="IPR038222">
    <property type="entry name" value="DHHA2_dom_sf"/>
</dbReference>
<feature type="domain" description="CBS" evidence="9">
    <location>
        <begin position="164"/>
        <end position="221"/>
    </location>
</feature>
<evidence type="ECO:0000256" key="4">
    <source>
        <dbReference type="ARBA" id="ARBA00022801"/>
    </source>
</evidence>
<dbReference type="Gene3D" id="3.10.580.10">
    <property type="entry name" value="CBS-domain"/>
    <property type="match status" value="1"/>
</dbReference>
<sequence length="453" mass="49519">MPKPVVVIGHRNPDNDSISSAVAYAYLKNQLAARDGSAQRVEYVPGRLGPLPPESAWVLKENGLPEPRKIAHLHTRVADVMTPNPVSIGHDETMLDAGRRLRKHNVRALVVEGADGQFEGLISTRAIAERYISATDLLEDDNPNHMAVAASLIESLGQKVGELMATDVLTLDKETLLKDAAEDLVASELREGVVLNDEGRAIGIVTRSDIANPPKRKAILVDHNETRQAANGIEEADVVEIIDHHRIADVSTTNPIQFINLPVGSTATIVCMEYRKYGVDIPPAMAAVLLSAIMTDTIILKSPTTTDTDREQAQFLGAIIGEDPTEFGLKVFKARGSVNDVPIDRLVEADSKEFPFDDTTVLICQRETVDLAGVLEREQEIREHMRKLAADHGYEFVLLMVTDILAEGSQFICEGNRRVVNRVFGINCTGVGGTWMPGILSRKKQVAPRILGN</sequence>
<dbReference type="InterPro" id="IPR000644">
    <property type="entry name" value="CBS_dom"/>
</dbReference>
<comment type="caution">
    <text evidence="10">The sequence shown here is derived from an EMBL/GenBank/DDBJ whole genome shotgun (WGS) entry which is preliminary data.</text>
</comment>
<dbReference type="RefSeq" id="WP_136846099.1">
    <property type="nucleotide sequence ID" value="NZ_SSTM01000006.1"/>
</dbReference>
<keyword evidence="4 10" id="KW-0378">Hydrolase</keyword>
<evidence type="ECO:0000256" key="6">
    <source>
        <dbReference type="ARBA" id="ARBA00032535"/>
    </source>
</evidence>
<evidence type="ECO:0000259" key="9">
    <source>
        <dbReference type="PROSITE" id="PS51371"/>
    </source>
</evidence>
<dbReference type="Gene3D" id="3.90.1640.10">
    <property type="entry name" value="inorganic pyrophosphatase (n-terminal core)"/>
    <property type="match status" value="1"/>
</dbReference>
<evidence type="ECO:0000313" key="11">
    <source>
        <dbReference type="Proteomes" id="UP000309454"/>
    </source>
</evidence>
<dbReference type="AlphaFoldDB" id="A0A4T9T6D0"/>
<dbReference type="SUPFAM" id="SSF64182">
    <property type="entry name" value="DHH phosphoesterases"/>
    <property type="match status" value="1"/>
</dbReference>
<dbReference type="NCBIfam" id="NF011449">
    <property type="entry name" value="PRK14869.2-5"/>
    <property type="match status" value="1"/>
</dbReference>
<dbReference type="InterPro" id="IPR038763">
    <property type="entry name" value="DHH_sf"/>
</dbReference>
<proteinExistence type="predicted"/>
<accession>A0A4T9T6D0</accession>
<dbReference type="Pfam" id="PF02833">
    <property type="entry name" value="DHHA2"/>
    <property type="match status" value="1"/>
</dbReference>
<keyword evidence="3" id="KW-0479">Metal-binding</keyword>
<dbReference type="GO" id="GO:0005737">
    <property type="term" value="C:cytoplasm"/>
    <property type="evidence" value="ECO:0007669"/>
    <property type="project" value="InterPro"/>
</dbReference>
<dbReference type="Pfam" id="PF00571">
    <property type="entry name" value="CBS"/>
    <property type="match status" value="2"/>
</dbReference>
<name>A0A4T9T6D0_9ACTN</name>
<dbReference type="Gene3D" id="3.10.310.20">
    <property type="entry name" value="DHHA2 domain"/>
    <property type="match status" value="1"/>
</dbReference>
<keyword evidence="8" id="KW-0129">CBS domain</keyword>
<dbReference type="SMART" id="SM00116">
    <property type="entry name" value="CBS"/>
    <property type="match status" value="2"/>
</dbReference>
<dbReference type="PROSITE" id="PS51371">
    <property type="entry name" value="CBS"/>
    <property type="match status" value="2"/>
</dbReference>
<gene>
    <name evidence="10" type="ORF">E5982_08475</name>
</gene>
<dbReference type="Pfam" id="PF01368">
    <property type="entry name" value="DHH"/>
    <property type="match status" value="1"/>
</dbReference>
<dbReference type="GO" id="GO:0004427">
    <property type="term" value="F:inorganic diphosphate phosphatase activity"/>
    <property type="evidence" value="ECO:0007669"/>
    <property type="project" value="UniProtKB-EC"/>
</dbReference>
<dbReference type="PANTHER" id="PTHR12112:SF22">
    <property type="entry name" value="MANGANESE-DEPENDENT INORGANIC PYROPHOSPHATASE-RELATED"/>
    <property type="match status" value="1"/>
</dbReference>
<dbReference type="InterPro" id="IPR046342">
    <property type="entry name" value="CBS_dom_sf"/>
</dbReference>
<protein>
    <recommendedName>
        <fullName evidence="2">inorganic diphosphatase</fullName>
        <ecNumber evidence="2">3.6.1.1</ecNumber>
    </recommendedName>
    <alternativeName>
        <fullName evidence="6">Pyrophosphate phospho-hydrolase</fullName>
    </alternativeName>
</protein>
<evidence type="ECO:0000313" key="10">
    <source>
        <dbReference type="EMBL" id="TJW09870.1"/>
    </source>
</evidence>
<comment type="catalytic activity">
    <reaction evidence="7">
        <text>diphosphate + H2O = 2 phosphate + H(+)</text>
        <dbReference type="Rhea" id="RHEA:24576"/>
        <dbReference type="ChEBI" id="CHEBI:15377"/>
        <dbReference type="ChEBI" id="CHEBI:15378"/>
        <dbReference type="ChEBI" id="CHEBI:33019"/>
        <dbReference type="ChEBI" id="CHEBI:43474"/>
        <dbReference type="EC" id="3.6.1.1"/>
    </reaction>
</comment>
<keyword evidence="11" id="KW-1185">Reference proteome</keyword>
<evidence type="ECO:0000256" key="3">
    <source>
        <dbReference type="ARBA" id="ARBA00022723"/>
    </source>
</evidence>
<organism evidence="10 11">
    <name type="scientific">Parvibacter caecicola</name>
    <dbReference type="NCBI Taxonomy" id="747645"/>
    <lineage>
        <taxon>Bacteria</taxon>
        <taxon>Bacillati</taxon>
        <taxon>Actinomycetota</taxon>
        <taxon>Coriobacteriia</taxon>
        <taxon>Coriobacteriales</taxon>
        <taxon>Coriobacteriaceae</taxon>
        <taxon>Parvibacter</taxon>
    </lineage>
</organism>
<evidence type="ECO:0000256" key="2">
    <source>
        <dbReference type="ARBA" id="ARBA00012146"/>
    </source>
</evidence>
<reference evidence="10 11" key="1">
    <citation type="submission" date="2019-04" db="EMBL/GenBank/DDBJ databases">
        <title>Microbes associate with the intestines of laboratory mice.</title>
        <authorList>
            <person name="Navarre W."/>
            <person name="Wong E."/>
            <person name="Huang K.C."/>
            <person name="Tropini C."/>
            <person name="Ng K."/>
            <person name="Yu B."/>
        </authorList>
    </citation>
    <scope>NUCLEOTIDE SEQUENCE [LARGE SCALE GENOMIC DNA]</scope>
    <source>
        <strain evidence="10 11">NM48_B13</strain>
    </source>
</reference>
<dbReference type="OrthoDB" id="9766150at2"/>
<evidence type="ECO:0000256" key="1">
    <source>
        <dbReference type="ARBA" id="ARBA00001936"/>
    </source>
</evidence>
<dbReference type="Proteomes" id="UP000309454">
    <property type="component" value="Unassembled WGS sequence"/>
</dbReference>
<dbReference type="GO" id="GO:0046872">
    <property type="term" value="F:metal ion binding"/>
    <property type="evidence" value="ECO:0007669"/>
    <property type="project" value="UniProtKB-KW"/>
</dbReference>
<evidence type="ECO:0000256" key="8">
    <source>
        <dbReference type="PROSITE-ProRule" id="PRU00703"/>
    </source>
</evidence>
<dbReference type="EMBL" id="SSTM01000006">
    <property type="protein sequence ID" value="TJW09870.1"/>
    <property type="molecule type" value="Genomic_DNA"/>
</dbReference>
<dbReference type="EC" id="3.6.1.1" evidence="2"/>
<evidence type="ECO:0000256" key="5">
    <source>
        <dbReference type="ARBA" id="ARBA00023211"/>
    </source>
</evidence>
<keyword evidence="5" id="KW-0464">Manganese</keyword>
<dbReference type="SMART" id="SM01131">
    <property type="entry name" value="DHHA2"/>
    <property type="match status" value="1"/>
</dbReference>
<dbReference type="PANTHER" id="PTHR12112">
    <property type="entry name" value="BNIP - RELATED"/>
    <property type="match status" value="1"/>
</dbReference>
<evidence type="ECO:0000256" key="7">
    <source>
        <dbReference type="ARBA" id="ARBA00047820"/>
    </source>
</evidence>
<dbReference type="InterPro" id="IPR001667">
    <property type="entry name" value="DDH_dom"/>
</dbReference>
<feature type="domain" description="CBS" evidence="9">
    <location>
        <begin position="81"/>
        <end position="137"/>
    </location>
</feature>
<dbReference type="InterPro" id="IPR004097">
    <property type="entry name" value="DHHA2"/>
</dbReference>
<comment type="cofactor">
    <cofactor evidence="1">
        <name>Mn(2+)</name>
        <dbReference type="ChEBI" id="CHEBI:29035"/>
    </cofactor>
</comment>
<dbReference type="SUPFAM" id="SSF54631">
    <property type="entry name" value="CBS-domain pair"/>
    <property type="match status" value="1"/>
</dbReference>